<dbReference type="FunFam" id="3.60.21.10:FF:000026">
    <property type="entry name" value="Serine/threonine-protein phosphatase"/>
    <property type="match status" value="1"/>
</dbReference>
<dbReference type="EMBL" id="HE650827">
    <property type="protein sequence ID" value="CCF59398.1"/>
    <property type="molecule type" value="Genomic_DNA"/>
</dbReference>
<dbReference type="GO" id="GO:0007346">
    <property type="term" value="P:regulation of mitotic cell cycle"/>
    <property type="evidence" value="ECO:0007669"/>
    <property type="project" value="TreeGrafter"/>
</dbReference>
<evidence type="ECO:0000256" key="7">
    <source>
        <dbReference type="RuleBase" id="RU004273"/>
    </source>
</evidence>
<dbReference type="PANTHER" id="PTHR11668:SF423">
    <property type="entry name" value="SERINE_THREONINE-PROTEIN PHOSPHATASE PPQ"/>
    <property type="match status" value="1"/>
</dbReference>
<feature type="compositionally biased region" description="Polar residues" evidence="8">
    <location>
        <begin position="29"/>
        <end position="43"/>
    </location>
</feature>
<dbReference type="AlphaFoldDB" id="H2AYE8"/>
<keyword evidence="11" id="KW-1185">Reference proteome</keyword>
<dbReference type="FunCoup" id="H2AYE8">
    <property type="interactions" value="190"/>
</dbReference>
<dbReference type="InterPro" id="IPR031675">
    <property type="entry name" value="STPPase_N"/>
</dbReference>
<dbReference type="GO" id="GO:0005634">
    <property type="term" value="C:nucleus"/>
    <property type="evidence" value="ECO:0007669"/>
    <property type="project" value="TreeGrafter"/>
</dbReference>
<dbReference type="Proteomes" id="UP000005220">
    <property type="component" value="Chromosome 7"/>
</dbReference>
<dbReference type="SUPFAM" id="SSF56300">
    <property type="entry name" value="Metallo-dependent phosphatases"/>
    <property type="match status" value="1"/>
</dbReference>
<evidence type="ECO:0000256" key="1">
    <source>
        <dbReference type="ARBA" id="ARBA00022723"/>
    </source>
</evidence>
<feature type="domain" description="Serine/threonine specific protein phosphatases" evidence="9">
    <location>
        <begin position="307"/>
        <end position="312"/>
    </location>
</feature>
<comment type="catalytic activity">
    <reaction evidence="6 7">
        <text>O-phospho-L-threonyl-[protein] + H2O = L-threonyl-[protein] + phosphate</text>
        <dbReference type="Rhea" id="RHEA:47004"/>
        <dbReference type="Rhea" id="RHEA-COMP:11060"/>
        <dbReference type="Rhea" id="RHEA-COMP:11605"/>
        <dbReference type="ChEBI" id="CHEBI:15377"/>
        <dbReference type="ChEBI" id="CHEBI:30013"/>
        <dbReference type="ChEBI" id="CHEBI:43474"/>
        <dbReference type="ChEBI" id="CHEBI:61977"/>
        <dbReference type="EC" id="3.1.3.16"/>
    </reaction>
</comment>
<accession>H2AYE8</accession>
<dbReference type="KEGG" id="kaf:KAFR_0G03660"/>
<dbReference type="InterPro" id="IPR006186">
    <property type="entry name" value="Ser/Thr-sp_prot-phosphatase"/>
</dbReference>
<evidence type="ECO:0000256" key="4">
    <source>
        <dbReference type="ARBA" id="ARBA00023211"/>
    </source>
</evidence>
<feature type="region of interest" description="Disordered" evidence="8">
    <location>
        <begin position="1"/>
        <end position="57"/>
    </location>
</feature>
<evidence type="ECO:0000259" key="9">
    <source>
        <dbReference type="PROSITE" id="PS00125"/>
    </source>
</evidence>
<dbReference type="GO" id="GO:0090029">
    <property type="term" value="P:negative regulation of pheromone-dependent signal transduction involved in conjugation with cellular fusion"/>
    <property type="evidence" value="ECO:0007669"/>
    <property type="project" value="EnsemblFungi"/>
</dbReference>
<gene>
    <name evidence="10" type="primary">KAFR0G03660</name>
    <name evidence="10" type="ORF">KAFR_0G03660</name>
</gene>
<dbReference type="Gene3D" id="3.60.21.10">
    <property type="match status" value="1"/>
</dbReference>
<keyword evidence="4" id="KW-0464">Manganese</keyword>
<keyword evidence="3" id="KW-0904">Protein phosphatase</keyword>
<dbReference type="GO" id="GO:0005737">
    <property type="term" value="C:cytoplasm"/>
    <property type="evidence" value="ECO:0007669"/>
    <property type="project" value="TreeGrafter"/>
</dbReference>
<evidence type="ECO:0000313" key="10">
    <source>
        <dbReference type="EMBL" id="CCF59398.1"/>
    </source>
</evidence>
<evidence type="ECO:0000313" key="11">
    <source>
        <dbReference type="Proteomes" id="UP000005220"/>
    </source>
</evidence>
<evidence type="ECO:0000256" key="2">
    <source>
        <dbReference type="ARBA" id="ARBA00022801"/>
    </source>
</evidence>
<keyword evidence="2 7" id="KW-0378">Hydrolase</keyword>
<dbReference type="InterPro" id="IPR050341">
    <property type="entry name" value="PP1_catalytic_subunit"/>
</dbReference>
<dbReference type="PROSITE" id="PS00125">
    <property type="entry name" value="SER_THR_PHOSPHATASE"/>
    <property type="match status" value="1"/>
</dbReference>
<dbReference type="Pfam" id="PF16891">
    <property type="entry name" value="STPPase_N"/>
    <property type="match status" value="1"/>
</dbReference>
<dbReference type="GO" id="GO:0007059">
    <property type="term" value="P:chromosome segregation"/>
    <property type="evidence" value="ECO:0007669"/>
    <property type="project" value="TreeGrafter"/>
</dbReference>
<dbReference type="PANTHER" id="PTHR11668">
    <property type="entry name" value="SERINE/THREONINE PROTEIN PHOSPHATASE"/>
    <property type="match status" value="1"/>
</dbReference>
<proteinExistence type="inferred from homology"/>
<feature type="compositionally biased region" description="Polar residues" evidence="8">
    <location>
        <begin position="1"/>
        <end position="17"/>
    </location>
</feature>
<dbReference type="EC" id="3.1.3.16" evidence="7"/>
<feature type="compositionally biased region" description="Low complexity" evidence="8">
    <location>
        <begin position="18"/>
        <end position="28"/>
    </location>
</feature>
<sequence length="500" mass="56371">MRRRSPSYSNNNFEVPTNNTCLNNNKSNQQSNDGTDDLNSNEPNDPDDSRLTPTIKSAKIKDTSSYIDIPKTKKSNHVSTNATTNLALDMDISVAKAFGASKPRFPIASSTLPLTVTDATNISSKIPTSSISSSSSSYSYLSSSSSTSMSSSPSFSRTKLSILSTKSNKRSRPVFIERYPNDSTDRDGINIDDMIDKLINLNDTSRFKQKQKSIPFHSWEIQLICSTVREIFMGQPNLLRLQAPIKIVGDIHGQFNDLLRILKLSGWPNDTNYLFLGDYVDRGKQSLETILLLFCFKIKYPNNFFMLRGNHESANITKMYGFYDECKRRKNTKIWKSFIDVFNCLPIAATIQDKIFAVHGGISPDLMDLKQISKGILRPTDIPDSGLLTDLLWSDPDTSVSNWSLNDRGVSYTFSKKNVLDFCNQFNFDLIIRGHMVVEDGYEFFAKKKLVTVFSAPNYCGQFENWGAVLSINTGLICSFELLKPHSLKKNQDNFLDMLF</sequence>
<dbReference type="PRINTS" id="PR00114">
    <property type="entry name" value="STPHPHTASE"/>
</dbReference>
<dbReference type="OrthoDB" id="1930084at2759"/>
<dbReference type="eggNOG" id="KOG0374">
    <property type="taxonomic scope" value="Eukaryota"/>
</dbReference>
<keyword evidence="1" id="KW-0479">Metal-binding</keyword>
<reference evidence="10 11" key="1">
    <citation type="journal article" date="2011" name="Proc. Natl. Acad. Sci. U.S.A.">
        <title>Evolutionary erosion of yeast sex chromosomes by mating-type switching accidents.</title>
        <authorList>
            <person name="Gordon J.L."/>
            <person name="Armisen D."/>
            <person name="Proux-Wera E."/>
            <person name="Oheigeartaigh S.S."/>
            <person name="Byrne K.P."/>
            <person name="Wolfe K.H."/>
        </authorList>
    </citation>
    <scope>NUCLEOTIDE SEQUENCE [LARGE SCALE GENOMIC DNA]</scope>
    <source>
        <strain evidence="11">ATCC 22294 / BCRC 22015 / CBS 2517 / CECT 1963 / NBRC 1671 / NRRL Y-8276</strain>
    </source>
</reference>
<dbReference type="InterPro" id="IPR004843">
    <property type="entry name" value="Calcineurin-like_PHP"/>
</dbReference>
<comment type="catalytic activity">
    <reaction evidence="5">
        <text>O-phospho-L-seryl-[protein] + H2O = L-seryl-[protein] + phosphate</text>
        <dbReference type="Rhea" id="RHEA:20629"/>
        <dbReference type="Rhea" id="RHEA-COMP:9863"/>
        <dbReference type="Rhea" id="RHEA-COMP:11604"/>
        <dbReference type="ChEBI" id="CHEBI:15377"/>
        <dbReference type="ChEBI" id="CHEBI:29999"/>
        <dbReference type="ChEBI" id="CHEBI:43474"/>
        <dbReference type="ChEBI" id="CHEBI:83421"/>
        <dbReference type="EC" id="3.1.3.16"/>
    </reaction>
</comment>
<dbReference type="GO" id="GO:0004722">
    <property type="term" value="F:protein serine/threonine phosphatase activity"/>
    <property type="evidence" value="ECO:0007669"/>
    <property type="project" value="UniProtKB-EC"/>
</dbReference>
<evidence type="ECO:0000256" key="6">
    <source>
        <dbReference type="ARBA" id="ARBA00048336"/>
    </source>
</evidence>
<dbReference type="RefSeq" id="XP_003958533.1">
    <property type="nucleotide sequence ID" value="XM_003958484.1"/>
</dbReference>
<evidence type="ECO:0000256" key="8">
    <source>
        <dbReference type="SAM" id="MobiDB-lite"/>
    </source>
</evidence>
<dbReference type="GeneID" id="13887407"/>
<dbReference type="STRING" id="1071382.H2AYE8"/>
<dbReference type="SMART" id="SM00156">
    <property type="entry name" value="PP2Ac"/>
    <property type="match status" value="1"/>
</dbReference>
<evidence type="ECO:0000256" key="5">
    <source>
        <dbReference type="ARBA" id="ARBA00047761"/>
    </source>
</evidence>
<evidence type="ECO:0000256" key="3">
    <source>
        <dbReference type="ARBA" id="ARBA00022912"/>
    </source>
</evidence>
<organism evidence="10 11">
    <name type="scientific">Kazachstania africana (strain ATCC 22294 / BCRC 22015 / CBS 2517 / CECT 1963 / NBRC 1671 / NRRL Y-8276)</name>
    <name type="common">Yeast</name>
    <name type="synonym">Kluyveromyces africanus</name>
    <dbReference type="NCBI Taxonomy" id="1071382"/>
    <lineage>
        <taxon>Eukaryota</taxon>
        <taxon>Fungi</taxon>
        <taxon>Dikarya</taxon>
        <taxon>Ascomycota</taxon>
        <taxon>Saccharomycotina</taxon>
        <taxon>Saccharomycetes</taxon>
        <taxon>Saccharomycetales</taxon>
        <taxon>Saccharomycetaceae</taxon>
        <taxon>Kazachstania</taxon>
    </lineage>
</organism>
<dbReference type="InParanoid" id="H2AYE8"/>
<protein>
    <recommendedName>
        <fullName evidence="7">Serine/threonine-protein phosphatase</fullName>
        <ecNumber evidence="7">3.1.3.16</ecNumber>
    </recommendedName>
</protein>
<dbReference type="GO" id="GO:0046872">
    <property type="term" value="F:metal ion binding"/>
    <property type="evidence" value="ECO:0007669"/>
    <property type="project" value="UniProtKB-KW"/>
</dbReference>
<name>H2AYE8_KAZAF</name>
<comment type="similarity">
    <text evidence="7">Belongs to the PPP phosphatase family.</text>
</comment>
<dbReference type="Pfam" id="PF00149">
    <property type="entry name" value="Metallophos"/>
    <property type="match status" value="1"/>
</dbReference>
<dbReference type="HOGENOM" id="CLU_004962_4_1_1"/>
<dbReference type="InterPro" id="IPR029052">
    <property type="entry name" value="Metallo-depent_PP-like"/>
</dbReference>